<feature type="signal peptide" evidence="1">
    <location>
        <begin position="1"/>
        <end position="24"/>
    </location>
</feature>
<dbReference type="InterPro" id="IPR052738">
    <property type="entry name" value="ABC-Tungstate_binding"/>
</dbReference>
<gene>
    <name evidence="3" type="ORF">DFL_004329</name>
</gene>
<dbReference type="OrthoDB" id="10260248at2759"/>
<dbReference type="AlphaFoldDB" id="A0A437A4I2"/>
<reference evidence="3 4" key="1">
    <citation type="submission" date="2019-01" db="EMBL/GenBank/DDBJ databases">
        <title>Intercellular communication is required for trap formation in the nematode-trapping fungus Duddingtonia flagrans.</title>
        <authorList>
            <person name="Youssar L."/>
            <person name="Wernet V."/>
            <person name="Hensel N."/>
            <person name="Hildebrandt H.-G."/>
            <person name="Fischer R."/>
        </authorList>
    </citation>
    <scope>NUCLEOTIDE SEQUENCE [LARGE SCALE GENOMIC DNA]</scope>
    <source>
        <strain evidence="3 4">CBS H-5679</strain>
    </source>
</reference>
<comment type="caution">
    <text evidence="3">The sequence shown here is derived from an EMBL/GenBank/DDBJ whole genome shotgun (WGS) entry which is preliminary data.</text>
</comment>
<dbReference type="RefSeq" id="XP_067491579.1">
    <property type="nucleotide sequence ID" value="XM_067633408.1"/>
</dbReference>
<dbReference type="Proteomes" id="UP000283090">
    <property type="component" value="Unassembled WGS sequence"/>
</dbReference>
<dbReference type="PANTHER" id="PTHR37945">
    <property type="entry name" value="EXTRACELLULAR TUNGSTATE BINDING PROTEIN"/>
    <property type="match status" value="1"/>
</dbReference>
<organism evidence="3 4">
    <name type="scientific">Arthrobotrys flagrans</name>
    <name type="common">Nematode-trapping fungus</name>
    <name type="synonym">Trichothecium flagrans</name>
    <dbReference type="NCBI Taxonomy" id="97331"/>
    <lineage>
        <taxon>Eukaryota</taxon>
        <taxon>Fungi</taxon>
        <taxon>Dikarya</taxon>
        <taxon>Ascomycota</taxon>
        <taxon>Pezizomycotina</taxon>
        <taxon>Orbiliomycetes</taxon>
        <taxon>Orbiliales</taxon>
        <taxon>Orbiliaceae</taxon>
        <taxon>Arthrobotrys</taxon>
    </lineage>
</organism>
<accession>A0A437A4I2</accession>
<dbReference type="PANTHER" id="PTHR37945:SF1">
    <property type="entry name" value="EXTRACELLULAR TUNGSTATE BINDING PROTEIN"/>
    <property type="match status" value="1"/>
</dbReference>
<dbReference type="GeneID" id="93586640"/>
<dbReference type="Gene3D" id="3.40.190.10">
    <property type="entry name" value="Periplasmic binding protein-like II"/>
    <property type="match status" value="2"/>
</dbReference>
<proteinExistence type="predicted"/>
<keyword evidence="4" id="KW-1185">Reference proteome</keyword>
<name>A0A437A4I2_ARTFL</name>
<evidence type="ECO:0000259" key="2">
    <source>
        <dbReference type="Pfam" id="PF12849"/>
    </source>
</evidence>
<evidence type="ECO:0000256" key="1">
    <source>
        <dbReference type="SAM" id="SignalP"/>
    </source>
</evidence>
<keyword evidence="1" id="KW-0732">Signal</keyword>
<evidence type="ECO:0000313" key="4">
    <source>
        <dbReference type="Proteomes" id="UP000283090"/>
    </source>
</evidence>
<dbReference type="InterPro" id="IPR024370">
    <property type="entry name" value="PBP_domain"/>
</dbReference>
<feature type="chain" id="PRO_5019056592" description="PBP domain-containing protein" evidence="1">
    <location>
        <begin position="25"/>
        <end position="303"/>
    </location>
</feature>
<protein>
    <recommendedName>
        <fullName evidence="2">PBP domain-containing protein</fullName>
    </recommendedName>
</protein>
<dbReference type="STRING" id="97331.A0A437A4I2"/>
<evidence type="ECO:0000313" key="3">
    <source>
        <dbReference type="EMBL" id="RVD86035.1"/>
    </source>
</evidence>
<dbReference type="PROSITE" id="PS51257">
    <property type="entry name" value="PROKAR_LIPOPROTEIN"/>
    <property type="match status" value="1"/>
</dbReference>
<sequence length="303" mass="33271">MVGFAKYISAALLCVQSFVSCVDPQVVYDGGIKGNKGPIKLRIGNGGAGQSGLIKVLADEFIKYEVKQGAKPFRVAWYLSDTTVSINYLQAGTVDVGFTYSEVAEKVAINQGIATSRHYAWRDHFLLVGPPQNPANISSSLDILTIFSNIYKAAQNNKVTDPVQTRFLSRYDKSATNIKESQMWVGIGQVPWATAYSTWYHTYIAFPVQALKAAILLEEYTITDRGTYLSIHPALAKKTVIYKAATDNATDPLLNPAFLLVGKKATNLGTVNNFKKWVVDKRLGQKTITAFKKNGKQLYSGAP</sequence>
<dbReference type="SUPFAM" id="SSF53850">
    <property type="entry name" value="Periplasmic binding protein-like II"/>
    <property type="match status" value="1"/>
</dbReference>
<dbReference type="EMBL" id="SAEB01000006">
    <property type="protein sequence ID" value="RVD86035.1"/>
    <property type="molecule type" value="Genomic_DNA"/>
</dbReference>
<feature type="domain" description="PBP" evidence="2">
    <location>
        <begin position="40"/>
        <end position="280"/>
    </location>
</feature>
<dbReference type="Pfam" id="PF12849">
    <property type="entry name" value="PBP_like_2"/>
    <property type="match status" value="1"/>
</dbReference>
<dbReference type="VEuPathDB" id="FungiDB:DFL_004329"/>